<evidence type="ECO:0000313" key="5">
    <source>
        <dbReference type="EMBL" id="MEF7612974.1"/>
    </source>
</evidence>
<proteinExistence type="inferred from homology"/>
<dbReference type="FunFam" id="3.40.50.720:FF:000084">
    <property type="entry name" value="Short-chain dehydrogenase reductase"/>
    <property type="match status" value="1"/>
</dbReference>
<evidence type="ECO:0000256" key="1">
    <source>
        <dbReference type="ARBA" id="ARBA00006484"/>
    </source>
</evidence>
<dbReference type="PROSITE" id="PS00061">
    <property type="entry name" value="ADH_SHORT"/>
    <property type="match status" value="1"/>
</dbReference>
<dbReference type="InterPro" id="IPR002347">
    <property type="entry name" value="SDR_fam"/>
</dbReference>
<dbReference type="GO" id="GO:0016491">
    <property type="term" value="F:oxidoreductase activity"/>
    <property type="evidence" value="ECO:0007669"/>
    <property type="project" value="UniProtKB-KW"/>
</dbReference>
<keyword evidence="3" id="KW-0520">NAD</keyword>
<evidence type="ECO:0000259" key="4">
    <source>
        <dbReference type="SMART" id="SM00822"/>
    </source>
</evidence>
<evidence type="ECO:0000256" key="3">
    <source>
        <dbReference type="ARBA" id="ARBA00023027"/>
    </source>
</evidence>
<comment type="caution">
    <text evidence="5">The sequence shown here is derived from an EMBL/GenBank/DDBJ whole genome shotgun (WGS) entry which is preliminary data.</text>
</comment>
<evidence type="ECO:0000256" key="2">
    <source>
        <dbReference type="ARBA" id="ARBA00023002"/>
    </source>
</evidence>
<dbReference type="AlphaFoldDB" id="A0AAW9QB91"/>
<sequence length="262" mass="27079">MTTRRFEGRHALVTGGTDGMGLVVAEHLAREGASLVVCGRDRGKGAAAERQLAAHGGRVRFWPCDIARPEEVASMVEGAADWLGGLDTVFNNAGVTSKRALVGESSLDDWQHVVGINLNGMYYCLRSQLKYMAAAGGGAIVNNSSLAGITAIAGQCAYVASKFGVVGLSQAAALEYAVATGERAAVRVNVIAPGPIAGGMNSSENLAAHPEHTRRKIAATAMQRLGQPEEVASAVLWLLSDGGSYMTGAVIPVDGGARAGKF</sequence>
<name>A0AAW9QB91_9BURK</name>
<dbReference type="InterPro" id="IPR057326">
    <property type="entry name" value="KR_dom"/>
</dbReference>
<dbReference type="EMBL" id="JAZIBG010000009">
    <property type="protein sequence ID" value="MEF7612974.1"/>
    <property type="molecule type" value="Genomic_DNA"/>
</dbReference>
<keyword evidence="6" id="KW-1185">Reference proteome</keyword>
<evidence type="ECO:0000313" key="6">
    <source>
        <dbReference type="Proteomes" id="UP001336250"/>
    </source>
</evidence>
<dbReference type="Gene3D" id="3.40.50.720">
    <property type="entry name" value="NAD(P)-binding Rossmann-like Domain"/>
    <property type="match status" value="1"/>
</dbReference>
<dbReference type="InterPro" id="IPR036291">
    <property type="entry name" value="NAD(P)-bd_dom_sf"/>
</dbReference>
<dbReference type="PRINTS" id="PR00080">
    <property type="entry name" value="SDRFAMILY"/>
</dbReference>
<keyword evidence="2" id="KW-0560">Oxidoreductase</keyword>
<dbReference type="CDD" id="cd05233">
    <property type="entry name" value="SDR_c"/>
    <property type="match status" value="1"/>
</dbReference>
<dbReference type="PANTHER" id="PTHR24321">
    <property type="entry name" value="DEHYDROGENASES, SHORT CHAIN"/>
    <property type="match status" value="1"/>
</dbReference>
<organism evidence="5 6">
    <name type="scientific">Aquincola agrisoli</name>
    <dbReference type="NCBI Taxonomy" id="3119538"/>
    <lineage>
        <taxon>Bacteria</taxon>
        <taxon>Pseudomonadati</taxon>
        <taxon>Pseudomonadota</taxon>
        <taxon>Betaproteobacteria</taxon>
        <taxon>Burkholderiales</taxon>
        <taxon>Sphaerotilaceae</taxon>
        <taxon>Aquincola</taxon>
    </lineage>
</organism>
<feature type="domain" description="Ketoreductase" evidence="4">
    <location>
        <begin position="9"/>
        <end position="199"/>
    </location>
</feature>
<comment type="similarity">
    <text evidence="1">Belongs to the short-chain dehydrogenases/reductases (SDR) family.</text>
</comment>
<dbReference type="PRINTS" id="PR00081">
    <property type="entry name" value="GDHRDH"/>
</dbReference>
<dbReference type="RefSeq" id="WP_332287887.1">
    <property type="nucleotide sequence ID" value="NZ_JAZIBG010000009.1"/>
</dbReference>
<gene>
    <name evidence="5" type="ORF">V4F39_03555</name>
</gene>
<protein>
    <submittedName>
        <fullName evidence="5">SDR family NAD(P)-dependent oxidoreductase</fullName>
    </submittedName>
</protein>
<dbReference type="SMART" id="SM00822">
    <property type="entry name" value="PKS_KR"/>
    <property type="match status" value="1"/>
</dbReference>
<dbReference type="Pfam" id="PF13561">
    <property type="entry name" value="adh_short_C2"/>
    <property type="match status" value="1"/>
</dbReference>
<dbReference type="PANTHER" id="PTHR24321:SF8">
    <property type="entry name" value="ESTRADIOL 17-BETA-DEHYDROGENASE 8-RELATED"/>
    <property type="match status" value="1"/>
</dbReference>
<dbReference type="InterPro" id="IPR020904">
    <property type="entry name" value="Sc_DH/Rdtase_CS"/>
</dbReference>
<reference evidence="5 6" key="1">
    <citation type="submission" date="2024-02" db="EMBL/GenBank/DDBJ databases">
        <title>Genome sequence of Aquincola sp. MAHUQ-54.</title>
        <authorList>
            <person name="Huq M.A."/>
        </authorList>
    </citation>
    <scope>NUCLEOTIDE SEQUENCE [LARGE SCALE GENOMIC DNA]</scope>
    <source>
        <strain evidence="5 6">MAHUQ-54</strain>
    </source>
</reference>
<dbReference type="Proteomes" id="UP001336250">
    <property type="component" value="Unassembled WGS sequence"/>
</dbReference>
<dbReference type="SUPFAM" id="SSF51735">
    <property type="entry name" value="NAD(P)-binding Rossmann-fold domains"/>
    <property type="match status" value="1"/>
</dbReference>
<accession>A0AAW9QB91</accession>